<dbReference type="SUPFAM" id="SSF53850">
    <property type="entry name" value="Periplasmic binding protein-like II"/>
    <property type="match status" value="1"/>
</dbReference>
<comment type="similarity">
    <text evidence="2">Belongs to the bacterial solute-binding protein 1 family.</text>
</comment>
<gene>
    <name evidence="4" type="ORF">MON41_13315</name>
</gene>
<sequence>MTSIDRRGLLAGAVATLAAPGLLRAQTGAKPRLTLISQWSAGSDGAAITALGRVFEEEGGVWQHNPVPGFTTEMMNKLRADILAGNPPAASQLKGPEIAAWSRIAPTVDLSDLVAAAEYEKVVAPDLARLHKPQGRWIALPLQIYRTNTLFVSRRAMEKVGATGLPKSWSEFNDLAGTMKAAGITPVANGGIRWDDGMKFEVALAGLSPEAYRKAIMQLDDTALRGPEVLAAFRQLRRISEWMDPAASGQHYSTFLPRFIRGEMGMLFMGGWAQGVIAHAGFGPQDYLVGQAPVDNGRPCFVLNADAFIFWRRREPDLQAGQALFANLVMNKRVQEMYSKRTGSIPVRTGMDLSGEGWSEGQREASQSLGEAVRSNQAVLSLAHNMAQSNQMSAAMIDVLTEFVHSKSITPEQGAQRLAEAVEGAR</sequence>
<dbReference type="Proteomes" id="UP001201985">
    <property type="component" value="Unassembled WGS sequence"/>
</dbReference>
<dbReference type="InterPro" id="IPR050490">
    <property type="entry name" value="Bact_solute-bd_prot1"/>
</dbReference>
<protein>
    <submittedName>
        <fullName evidence="4">ABC transporter substrate-binding protein</fullName>
    </submittedName>
</protein>
<reference evidence="4 5" key="1">
    <citation type="submission" date="2022-03" db="EMBL/GenBank/DDBJ databases">
        <title>Complete genome analysis of Roseomonas KG 17.1 : a prolific producer of plant growth promoters.</title>
        <authorList>
            <person name="Saadouli I."/>
            <person name="Najjari A."/>
            <person name="Mosbah A."/>
            <person name="Ouzari H.I."/>
        </authorList>
    </citation>
    <scope>NUCLEOTIDE SEQUENCE [LARGE SCALE GENOMIC DNA]</scope>
    <source>
        <strain evidence="4 5">KG17-1</strain>
    </source>
</reference>
<proteinExistence type="inferred from homology"/>
<evidence type="ECO:0000313" key="4">
    <source>
        <dbReference type="EMBL" id="MCI0754737.1"/>
    </source>
</evidence>
<organism evidence="4 5">
    <name type="scientific">Teichococcus vastitatis</name>
    <dbReference type="NCBI Taxonomy" id="2307076"/>
    <lineage>
        <taxon>Bacteria</taxon>
        <taxon>Pseudomonadati</taxon>
        <taxon>Pseudomonadota</taxon>
        <taxon>Alphaproteobacteria</taxon>
        <taxon>Acetobacterales</taxon>
        <taxon>Roseomonadaceae</taxon>
        <taxon>Roseomonas</taxon>
    </lineage>
</organism>
<evidence type="ECO:0000313" key="5">
    <source>
        <dbReference type="Proteomes" id="UP001201985"/>
    </source>
</evidence>
<dbReference type="Gene3D" id="3.40.190.10">
    <property type="entry name" value="Periplasmic binding protein-like II"/>
    <property type="match status" value="2"/>
</dbReference>
<evidence type="ECO:0000256" key="2">
    <source>
        <dbReference type="ARBA" id="ARBA00008520"/>
    </source>
</evidence>
<evidence type="ECO:0000256" key="1">
    <source>
        <dbReference type="ARBA" id="ARBA00004418"/>
    </source>
</evidence>
<name>A0ABS9W622_9PROT</name>
<evidence type="ECO:0000256" key="3">
    <source>
        <dbReference type="ARBA" id="ARBA00022448"/>
    </source>
</evidence>
<dbReference type="RefSeq" id="WP_241793027.1">
    <property type="nucleotide sequence ID" value="NZ_JALBUU010000004.1"/>
</dbReference>
<dbReference type="InterPro" id="IPR006059">
    <property type="entry name" value="SBP"/>
</dbReference>
<dbReference type="EMBL" id="JALBUU010000004">
    <property type="protein sequence ID" value="MCI0754737.1"/>
    <property type="molecule type" value="Genomic_DNA"/>
</dbReference>
<dbReference type="Pfam" id="PF13416">
    <property type="entry name" value="SBP_bac_8"/>
    <property type="match status" value="1"/>
</dbReference>
<keyword evidence="3" id="KW-0813">Transport</keyword>
<comment type="subcellular location">
    <subcellularLocation>
        <location evidence="1">Periplasm</location>
    </subcellularLocation>
</comment>
<comment type="caution">
    <text evidence="4">The sequence shown here is derived from an EMBL/GenBank/DDBJ whole genome shotgun (WGS) entry which is preliminary data.</text>
</comment>
<dbReference type="PANTHER" id="PTHR43649:SF29">
    <property type="entry name" value="OSMOPROTECTIVE COMPOUNDS-BINDING PROTEIN GGTB"/>
    <property type="match status" value="1"/>
</dbReference>
<keyword evidence="5" id="KW-1185">Reference proteome</keyword>
<dbReference type="PANTHER" id="PTHR43649">
    <property type="entry name" value="ARABINOSE-BINDING PROTEIN-RELATED"/>
    <property type="match status" value="1"/>
</dbReference>
<accession>A0ABS9W622</accession>